<comment type="caution">
    <text evidence="2">The sequence shown here is derived from an EMBL/GenBank/DDBJ whole genome shotgun (WGS) entry which is preliminary data.</text>
</comment>
<dbReference type="EMBL" id="MPDP01000288">
    <property type="protein sequence ID" value="KAK1456110.1"/>
    <property type="molecule type" value="Genomic_DNA"/>
</dbReference>
<evidence type="ECO:0000313" key="3">
    <source>
        <dbReference type="Proteomes" id="UP001239213"/>
    </source>
</evidence>
<sequence length="453" mass="50989">MKVSTMAGRIGWCATDTERDEPPQKVTWARDLGSEDARRITATVDKEDGPTAFHPAATREFQKQHRHGASHQRLFLNESHNTHRRPWPEKARPDPSTGHKGHCHRRRRRQGEEILPIAAAVRPHPIPRTKRHSDYDAHIISRLVPARATDTYLALRSLNLELVRLPELVSNPTIGQMRMQFWRDSIDKTFAGAPPAEPICVLLHQALQDLRARSPGNATASSIKFWVQRLVKTRAKHMDNRPYASLAALEEYAENTYSTLMYATLASMPLRSMQVDHLASHIGKACGIVAVLRGIPVLAAPQQQPAKSHAGPGGGRQDPALLLPLDVMAEANLREEDVFRYGPQAEGFQDAVFKVATRANDHLITAREMLKNLKAGQDAGHEFEHQGEAEHVYEPEEDDTQRDLRRGFGVLLEAVPAQEYLTNLEGTNFDPWTVKASWKLPWRLWRATSKSQI</sequence>
<dbReference type="Gene3D" id="1.10.600.10">
    <property type="entry name" value="Farnesyl Diphosphate Synthase"/>
    <property type="match status" value="1"/>
</dbReference>
<proteinExistence type="predicted"/>
<dbReference type="InterPro" id="IPR002060">
    <property type="entry name" value="Squ/phyt_synthse"/>
</dbReference>
<feature type="compositionally biased region" description="Basic residues" evidence="1">
    <location>
        <begin position="99"/>
        <end position="109"/>
    </location>
</feature>
<accession>A0AAI9XN57</accession>
<dbReference type="Pfam" id="PF00494">
    <property type="entry name" value="SQS_PSY"/>
    <property type="match status" value="1"/>
</dbReference>
<organism evidence="2 3">
    <name type="scientific">Colletotrichum cuscutae</name>
    <dbReference type="NCBI Taxonomy" id="1209917"/>
    <lineage>
        <taxon>Eukaryota</taxon>
        <taxon>Fungi</taxon>
        <taxon>Dikarya</taxon>
        <taxon>Ascomycota</taxon>
        <taxon>Pezizomycotina</taxon>
        <taxon>Sordariomycetes</taxon>
        <taxon>Hypocreomycetidae</taxon>
        <taxon>Glomerellales</taxon>
        <taxon>Glomerellaceae</taxon>
        <taxon>Colletotrichum</taxon>
        <taxon>Colletotrichum acutatum species complex</taxon>
    </lineage>
</organism>
<gene>
    <name evidence="2" type="ORF">CCUS01_10291</name>
</gene>
<feature type="region of interest" description="Disordered" evidence="1">
    <location>
        <begin position="78"/>
        <end position="111"/>
    </location>
</feature>
<evidence type="ECO:0000256" key="1">
    <source>
        <dbReference type="SAM" id="MobiDB-lite"/>
    </source>
</evidence>
<evidence type="ECO:0000313" key="2">
    <source>
        <dbReference type="EMBL" id="KAK1456110.1"/>
    </source>
</evidence>
<protein>
    <submittedName>
        <fullName evidence="2">Squalene/phytoene synthase</fullName>
    </submittedName>
</protein>
<dbReference type="Proteomes" id="UP001239213">
    <property type="component" value="Unassembled WGS sequence"/>
</dbReference>
<keyword evidence="3" id="KW-1185">Reference proteome</keyword>
<name>A0AAI9XN57_9PEZI</name>
<dbReference type="SUPFAM" id="SSF48576">
    <property type="entry name" value="Terpenoid synthases"/>
    <property type="match status" value="1"/>
</dbReference>
<dbReference type="AlphaFoldDB" id="A0AAI9XN57"/>
<dbReference type="InterPro" id="IPR008949">
    <property type="entry name" value="Isoprenoid_synthase_dom_sf"/>
</dbReference>
<reference evidence="2" key="1">
    <citation type="submission" date="2016-11" db="EMBL/GenBank/DDBJ databases">
        <title>The genome sequence of Colletotrichum cuscutae.</title>
        <authorList>
            <person name="Baroncelli R."/>
        </authorList>
    </citation>
    <scope>NUCLEOTIDE SEQUENCE</scope>
    <source>
        <strain evidence="2">IMI 304802</strain>
    </source>
</reference>